<dbReference type="RefSeq" id="WP_173131762.1">
    <property type="nucleotide sequence ID" value="NZ_JABRWJ010000010.1"/>
</dbReference>
<organism evidence="1 2">
    <name type="scientific">Pseudaquabacterium terrae</name>
    <dbReference type="NCBI Taxonomy" id="2732868"/>
    <lineage>
        <taxon>Bacteria</taxon>
        <taxon>Pseudomonadati</taxon>
        <taxon>Pseudomonadota</taxon>
        <taxon>Betaproteobacteria</taxon>
        <taxon>Burkholderiales</taxon>
        <taxon>Sphaerotilaceae</taxon>
        <taxon>Pseudaquabacterium</taxon>
    </lineage>
</organism>
<reference evidence="1 2" key="1">
    <citation type="submission" date="2020-05" db="EMBL/GenBank/DDBJ databases">
        <title>Aquincola sp. isolate from soil.</title>
        <authorList>
            <person name="Han J."/>
            <person name="Kim D.-U."/>
        </authorList>
    </citation>
    <scope>NUCLEOTIDE SEQUENCE [LARGE SCALE GENOMIC DNA]</scope>
    <source>
        <strain evidence="1 2">S2</strain>
    </source>
</reference>
<name>A0ABX2ER80_9BURK</name>
<comment type="caution">
    <text evidence="1">The sequence shown here is derived from an EMBL/GenBank/DDBJ whole genome shotgun (WGS) entry which is preliminary data.</text>
</comment>
<evidence type="ECO:0000313" key="1">
    <source>
        <dbReference type="EMBL" id="NRF71161.1"/>
    </source>
</evidence>
<keyword evidence="2" id="KW-1185">Reference proteome</keyword>
<accession>A0ABX2ER80</accession>
<gene>
    <name evidence="1" type="ORF">HLB44_29610</name>
</gene>
<sequence>MTDRIFPPSAHRPARVELRFVHRRNDRKSLAFPCDSAGRVDLDALDERSRNDYLFARALMGRDYAFPVMASCDR</sequence>
<dbReference type="Proteomes" id="UP000737171">
    <property type="component" value="Unassembled WGS sequence"/>
</dbReference>
<evidence type="ECO:0000313" key="2">
    <source>
        <dbReference type="Proteomes" id="UP000737171"/>
    </source>
</evidence>
<protein>
    <submittedName>
        <fullName evidence="1">Uncharacterized protein</fullName>
    </submittedName>
</protein>
<proteinExistence type="predicted"/>
<dbReference type="EMBL" id="JABRWJ010000010">
    <property type="protein sequence ID" value="NRF71161.1"/>
    <property type="molecule type" value="Genomic_DNA"/>
</dbReference>